<dbReference type="InterPro" id="IPR035924">
    <property type="entry name" value="FlaG-like_sf"/>
</dbReference>
<dbReference type="SUPFAM" id="SSF160214">
    <property type="entry name" value="FlaG-like"/>
    <property type="match status" value="1"/>
</dbReference>
<dbReference type="PANTHER" id="PTHR37166">
    <property type="entry name" value="PROTEIN FLAG"/>
    <property type="match status" value="1"/>
</dbReference>
<evidence type="ECO:0000313" key="3">
    <source>
        <dbReference type="Proteomes" id="UP000078070"/>
    </source>
</evidence>
<evidence type="ECO:0008006" key="4">
    <source>
        <dbReference type="Google" id="ProtNLM"/>
    </source>
</evidence>
<dbReference type="EMBL" id="CP015839">
    <property type="protein sequence ID" value="ANG61735.1"/>
    <property type="molecule type" value="Genomic_DNA"/>
</dbReference>
<evidence type="ECO:0000256" key="1">
    <source>
        <dbReference type="SAM" id="MobiDB-lite"/>
    </source>
</evidence>
<name>A0A1A9EV07_9GAMM</name>
<dbReference type="Gene3D" id="3.30.160.170">
    <property type="entry name" value="FlaG-like"/>
    <property type="match status" value="1"/>
</dbReference>
<dbReference type="OrthoDB" id="5741693at2"/>
<dbReference type="PANTHER" id="PTHR37166:SF1">
    <property type="entry name" value="PROTEIN FLAG"/>
    <property type="match status" value="1"/>
</dbReference>
<dbReference type="AlphaFoldDB" id="A0A1A9EV07"/>
<gene>
    <name evidence="2" type="ORF">A8C75_04090</name>
</gene>
<organism evidence="2 3">
    <name type="scientific">Marinobacterium aestuarii</name>
    <dbReference type="NCBI Taxonomy" id="1821621"/>
    <lineage>
        <taxon>Bacteria</taxon>
        <taxon>Pseudomonadati</taxon>
        <taxon>Pseudomonadota</taxon>
        <taxon>Gammaproteobacteria</taxon>
        <taxon>Oceanospirillales</taxon>
        <taxon>Oceanospirillaceae</taxon>
        <taxon>Marinobacterium</taxon>
    </lineage>
</organism>
<keyword evidence="3" id="KW-1185">Reference proteome</keyword>
<reference evidence="3" key="1">
    <citation type="submission" date="2016-05" db="EMBL/GenBank/DDBJ databases">
        <authorList>
            <person name="Baek K."/>
            <person name="Yang S.-J."/>
        </authorList>
    </citation>
    <scope>NUCLEOTIDE SEQUENCE [LARGE SCALE GENOMIC DNA]</scope>
    <source>
        <strain evidence="3">ST58-10</strain>
    </source>
</reference>
<evidence type="ECO:0000313" key="2">
    <source>
        <dbReference type="EMBL" id="ANG61735.1"/>
    </source>
</evidence>
<dbReference type="Proteomes" id="UP000078070">
    <property type="component" value="Chromosome"/>
</dbReference>
<reference evidence="2 3" key="2">
    <citation type="journal article" date="2018" name="Int. J. Syst. Evol. Microbiol.">
        <title>Marinobacterium aestuarii sp. nov., a benzene-degrading marine bacterium isolated from estuary sediment.</title>
        <authorList>
            <person name="Bae S.S."/>
            <person name="Jung J."/>
            <person name="Chung D."/>
            <person name="Baek K."/>
        </authorList>
    </citation>
    <scope>NUCLEOTIDE SEQUENCE [LARGE SCALE GENOMIC DNA]</scope>
    <source>
        <strain evidence="2 3">ST58-10</strain>
    </source>
</reference>
<feature type="region of interest" description="Disordered" evidence="1">
    <location>
        <begin position="1"/>
        <end position="46"/>
    </location>
</feature>
<dbReference type="Pfam" id="PF03646">
    <property type="entry name" value="FlaG"/>
    <property type="match status" value="1"/>
</dbReference>
<dbReference type="InterPro" id="IPR005186">
    <property type="entry name" value="FlaG"/>
</dbReference>
<feature type="compositionally biased region" description="Polar residues" evidence="1">
    <location>
        <begin position="32"/>
        <end position="46"/>
    </location>
</feature>
<dbReference type="RefSeq" id="WP_067378482.1">
    <property type="nucleotide sequence ID" value="NZ_CP015839.1"/>
</dbReference>
<protein>
    <recommendedName>
        <fullName evidence="4">Flagellar biosynthesis protein FlaG</fullName>
    </recommendedName>
</protein>
<accession>A0A1A9EV07</accession>
<dbReference type="STRING" id="1821621.A8C75_04090"/>
<sequence>MNIISPASAQAPGGSVNSAAERSAPARDSGTIAPQSSNSDSTAVATENTQLTVQEVSETVEALNSVMQQMERGISFQVDDQSGRQVIQVIDRDSGDVIKQMPSEDLLKLISHMQEMQNILFDETV</sequence>
<proteinExistence type="predicted"/>
<dbReference type="KEGG" id="mars:A8C75_04090"/>